<dbReference type="GO" id="GO:0046047">
    <property type="term" value="P:TTP catabolic process"/>
    <property type="evidence" value="ECO:0007669"/>
    <property type="project" value="TreeGrafter"/>
</dbReference>
<dbReference type="GO" id="GO:0046081">
    <property type="term" value="P:dUTP catabolic process"/>
    <property type="evidence" value="ECO:0007669"/>
    <property type="project" value="TreeGrafter"/>
</dbReference>
<organism evidence="3 4">
    <name type="scientific">Dermatophilus congolensis</name>
    <dbReference type="NCBI Taxonomy" id="1863"/>
    <lineage>
        <taxon>Bacteria</taxon>
        <taxon>Bacillati</taxon>
        <taxon>Actinomycetota</taxon>
        <taxon>Actinomycetes</taxon>
        <taxon>Micrococcales</taxon>
        <taxon>Dermatophilaceae</taxon>
        <taxon>Dermatophilus</taxon>
    </lineage>
</organism>
<proteinExistence type="predicted"/>
<dbReference type="PANTHER" id="PTHR30522">
    <property type="entry name" value="NUCLEOSIDE TRIPHOSPHATE PYROPHOSPHOHYDROLASE"/>
    <property type="match status" value="1"/>
</dbReference>
<accession>A0AA46BNZ8</accession>
<evidence type="ECO:0000259" key="2">
    <source>
        <dbReference type="Pfam" id="PF03819"/>
    </source>
</evidence>
<dbReference type="GO" id="GO:0046052">
    <property type="term" value="P:UTP catabolic process"/>
    <property type="evidence" value="ECO:0007669"/>
    <property type="project" value="TreeGrafter"/>
</dbReference>
<feature type="region of interest" description="Disordered" evidence="1">
    <location>
        <begin position="219"/>
        <end position="238"/>
    </location>
</feature>
<dbReference type="EC" id="3.6.1.8" evidence="3"/>
<dbReference type="GO" id="GO:0046076">
    <property type="term" value="P:dTTP catabolic process"/>
    <property type="evidence" value="ECO:0007669"/>
    <property type="project" value="TreeGrafter"/>
</dbReference>
<dbReference type="PANTHER" id="PTHR30522:SF0">
    <property type="entry name" value="NUCLEOSIDE TRIPHOSPHATE PYROPHOSPHOHYDROLASE"/>
    <property type="match status" value="1"/>
</dbReference>
<dbReference type="Proteomes" id="UP000254118">
    <property type="component" value="Unassembled WGS sequence"/>
</dbReference>
<name>A0AA46BNZ8_9MICO</name>
<dbReference type="GO" id="GO:0046061">
    <property type="term" value="P:dATP catabolic process"/>
    <property type="evidence" value="ECO:0007669"/>
    <property type="project" value="TreeGrafter"/>
</dbReference>
<dbReference type="GO" id="GO:0006950">
    <property type="term" value="P:response to stress"/>
    <property type="evidence" value="ECO:0007669"/>
    <property type="project" value="UniProtKB-ARBA"/>
</dbReference>
<dbReference type="CDD" id="cd11528">
    <property type="entry name" value="NTP-PPase_MazG_Nterm"/>
    <property type="match status" value="1"/>
</dbReference>
<dbReference type="RefSeq" id="WP_115031026.1">
    <property type="nucleotide sequence ID" value="NZ_UFYA01000001.1"/>
</dbReference>
<dbReference type="GO" id="GO:0006203">
    <property type="term" value="P:dGTP catabolic process"/>
    <property type="evidence" value="ECO:0007669"/>
    <property type="project" value="TreeGrafter"/>
</dbReference>
<evidence type="ECO:0000313" key="4">
    <source>
        <dbReference type="Proteomes" id="UP000254118"/>
    </source>
</evidence>
<evidence type="ECO:0000313" key="3">
    <source>
        <dbReference type="EMBL" id="STD11152.1"/>
    </source>
</evidence>
<dbReference type="InterPro" id="IPR048015">
    <property type="entry name" value="NTP-PPase_MazG-like_N"/>
</dbReference>
<dbReference type="FunFam" id="1.10.287.1080:FF:000001">
    <property type="entry name" value="Nucleoside triphosphate pyrophosphohydrolase"/>
    <property type="match status" value="1"/>
</dbReference>
<protein>
    <submittedName>
        <fullName evidence="3">Nucleoside triphosphate pyrophosphohydrolase</fullName>
        <ecNumber evidence="3">3.6.1.8</ecNumber>
    </submittedName>
</protein>
<dbReference type="GO" id="GO:0047693">
    <property type="term" value="F:ATP diphosphatase activity"/>
    <property type="evidence" value="ECO:0007669"/>
    <property type="project" value="UniProtKB-EC"/>
</dbReference>
<reference evidence="3 4" key="1">
    <citation type="submission" date="2018-06" db="EMBL/GenBank/DDBJ databases">
        <authorList>
            <consortium name="Pathogen Informatics"/>
            <person name="Doyle S."/>
        </authorList>
    </citation>
    <scope>NUCLEOTIDE SEQUENCE [LARGE SCALE GENOMIC DNA]</scope>
    <source>
        <strain evidence="3 4">NCTC7915</strain>
    </source>
</reference>
<feature type="domain" description="NTP pyrophosphohydrolase MazG-like" evidence="2">
    <location>
        <begin position="42"/>
        <end position="116"/>
    </location>
</feature>
<dbReference type="Gene3D" id="1.10.287.1080">
    <property type="entry name" value="MazG-like"/>
    <property type="match status" value="1"/>
</dbReference>
<keyword evidence="3" id="KW-0378">Hydrolase</keyword>
<dbReference type="AlphaFoldDB" id="A0AA46BNZ8"/>
<comment type="caution">
    <text evidence="3">The sequence shown here is derived from an EMBL/GenBank/DDBJ whole genome shotgun (WGS) entry which is preliminary data.</text>
</comment>
<dbReference type="InterPro" id="IPR011551">
    <property type="entry name" value="NTP_PyrPHydrolase_MazG"/>
</dbReference>
<dbReference type="SUPFAM" id="SSF101386">
    <property type="entry name" value="all-alpha NTP pyrophosphatases"/>
    <property type="match status" value="1"/>
</dbReference>
<dbReference type="InterPro" id="IPR004518">
    <property type="entry name" value="MazG-like_dom"/>
</dbReference>
<gene>
    <name evidence="3" type="primary">mazG</name>
    <name evidence="3" type="ORF">NCTC7915_01525</name>
</gene>
<evidence type="ECO:0000256" key="1">
    <source>
        <dbReference type="SAM" id="MobiDB-lite"/>
    </source>
</evidence>
<dbReference type="Pfam" id="PF03819">
    <property type="entry name" value="MazG"/>
    <property type="match status" value="1"/>
</dbReference>
<sequence length="238" mass="26110">MGSTSSSRQHPTDAEQLTGIAGLIEVMDRLRSPGGCPWDAAQTHNSLAKFVVEEAYELADAIDSGDREELVDELGDVLFQVVFHARLGHEHDQPFTIDDIAERTITKLRRRHPHVFGDVDTDDPARIEANWDAIKAAEKPERRSPLDGIPASLAPLERAAKIANRHRRAGHLNTVRSALADQPEDDYGTRLFALVLEAVDAGVDPGTALLATVNRVTTSLRDRQEQGPTDPLESTDTD</sequence>
<dbReference type="NCBIfam" id="TIGR00444">
    <property type="entry name" value="mazG"/>
    <property type="match status" value="1"/>
</dbReference>
<dbReference type="EMBL" id="UFYA01000001">
    <property type="protein sequence ID" value="STD11152.1"/>
    <property type="molecule type" value="Genomic_DNA"/>
</dbReference>